<dbReference type="PROSITE" id="PS50943">
    <property type="entry name" value="HTH_CROC1"/>
    <property type="match status" value="1"/>
</dbReference>
<gene>
    <name evidence="3" type="ORF">EDD71_102204</name>
</gene>
<sequence>MGLAVKNRLLEIRLKMGFKKQKDFADYLEVPRNQYNRYENNTNQPSIEVLYRISKKLGCTLDELVYDEEEP</sequence>
<dbReference type="GO" id="GO:0003677">
    <property type="term" value="F:DNA binding"/>
    <property type="evidence" value="ECO:0007669"/>
    <property type="project" value="UniProtKB-KW"/>
</dbReference>
<dbReference type="SUPFAM" id="SSF47413">
    <property type="entry name" value="lambda repressor-like DNA-binding domains"/>
    <property type="match status" value="1"/>
</dbReference>
<dbReference type="CDD" id="cd00093">
    <property type="entry name" value="HTH_XRE"/>
    <property type="match status" value="1"/>
</dbReference>
<dbReference type="InterPro" id="IPR001387">
    <property type="entry name" value="Cro/C1-type_HTH"/>
</dbReference>
<reference evidence="3 4" key="1">
    <citation type="submission" date="2019-03" db="EMBL/GenBank/DDBJ databases">
        <title>Genomic Encyclopedia of Type Strains, Phase IV (KMG-IV): sequencing the most valuable type-strain genomes for metagenomic binning, comparative biology and taxonomic classification.</title>
        <authorList>
            <person name="Goeker M."/>
        </authorList>
    </citation>
    <scope>NUCLEOTIDE SEQUENCE [LARGE SCALE GENOMIC DNA]</scope>
    <source>
        <strain evidence="3 4">DSM 24455</strain>
    </source>
</reference>
<feature type="domain" description="HTH cro/C1-type" evidence="2">
    <location>
        <begin position="21"/>
        <end position="64"/>
    </location>
</feature>
<proteinExistence type="predicted"/>
<dbReference type="InterPro" id="IPR010982">
    <property type="entry name" value="Lambda_DNA-bd_dom_sf"/>
</dbReference>
<accession>A0A4R7KV08</accession>
<dbReference type="Proteomes" id="UP000295325">
    <property type="component" value="Unassembled WGS sequence"/>
</dbReference>
<evidence type="ECO:0000313" key="3">
    <source>
        <dbReference type="EMBL" id="TDT63442.1"/>
    </source>
</evidence>
<dbReference type="AlphaFoldDB" id="A0A4R7KV08"/>
<keyword evidence="4" id="KW-1185">Reference proteome</keyword>
<dbReference type="EMBL" id="SOAZ01000002">
    <property type="protein sequence ID" value="TDT63442.1"/>
    <property type="molecule type" value="Genomic_DNA"/>
</dbReference>
<comment type="caution">
    <text evidence="3">The sequence shown here is derived from an EMBL/GenBank/DDBJ whole genome shotgun (WGS) entry which is preliminary data.</text>
</comment>
<dbReference type="Pfam" id="PF01381">
    <property type="entry name" value="HTH_3"/>
    <property type="match status" value="1"/>
</dbReference>
<evidence type="ECO:0000259" key="2">
    <source>
        <dbReference type="PROSITE" id="PS50943"/>
    </source>
</evidence>
<name>A0A4R7KV08_9CLOT</name>
<keyword evidence="1 3" id="KW-0238">DNA-binding</keyword>
<organism evidence="3 4">
    <name type="scientific">Fonticella tunisiensis</name>
    <dbReference type="NCBI Taxonomy" id="1096341"/>
    <lineage>
        <taxon>Bacteria</taxon>
        <taxon>Bacillati</taxon>
        <taxon>Bacillota</taxon>
        <taxon>Clostridia</taxon>
        <taxon>Eubacteriales</taxon>
        <taxon>Clostridiaceae</taxon>
        <taxon>Fonticella</taxon>
    </lineage>
</organism>
<evidence type="ECO:0000256" key="1">
    <source>
        <dbReference type="ARBA" id="ARBA00023125"/>
    </source>
</evidence>
<evidence type="ECO:0000313" key="4">
    <source>
        <dbReference type="Proteomes" id="UP000295325"/>
    </source>
</evidence>
<dbReference type="Gene3D" id="1.10.260.40">
    <property type="entry name" value="lambda repressor-like DNA-binding domains"/>
    <property type="match status" value="1"/>
</dbReference>
<dbReference type="PANTHER" id="PTHR46558:SF15">
    <property type="entry name" value="HELIX-TURN-HELIX DOMAIN PROTEIN"/>
    <property type="match status" value="1"/>
</dbReference>
<protein>
    <submittedName>
        <fullName evidence="3">DNA-binding XRE family transcriptional regulator</fullName>
    </submittedName>
</protein>
<dbReference type="PANTHER" id="PTHR46558">
    <property type="entry name" value="TRACRIPTIONAL REGULATORY PROTEIN-RELATED-RELATED"/>
    <property type="match status" value="1"/>
</dbReference>
<dbReference type="SMART" id="SM00530">
    <property type="entry name" value="HTH_XRE"/>
    <property type="match status" value="1"/>
</dbReference>